<sequence length="121" mass="13092">MMFARSQVLAIVGCLFVSGCATKIPKEMVLKDPLNRVIESNVGSNVDKIRLACAKNMLAASPANHATDISTRVVSQGEITTIDVDAVLHISGSFSPPLPVTFNCSYKNGNIYQTHWTRGLK</sequence>
<gene>
    <name evidence="1" type="ORF">GJ698_02230</name>
</gene>
<dbReference type="EMBL" id="WKJL01000001">
    <property type="protein sequence ID" value="MRW82907.1"/>
    <property type="molecule type" value="Genomic_DNA"/>
</dbReference>
<evidence type="ECO:0000313" key="1">
    <source>
        <dbReference type="EMBL" id="MRW82907.1"/>
    </source>
</evidence>
<name>A0A844CQA9_9BURK</name>
<accession>A0A844CQA9</accession>
<organism evidence="1 2">
    <name type="scientific">Duganella aquatilis</name>
    <dbReference type="NCBI Taxonomy" id="2666082"/>
    <lineage>
        <taxon>Bacteria</taxon>
        <taxon>Pseudomonadati</taxon>
        <taxon>Pseudomonadota</taxon>
        <taxon>Betaproteobacteria</taxon>
        <taxon>Burkholderiales</taxon>
        <taxon>Oxalobacteraceae</taxon>
        <taxon>Telluria group</taxon>
        <taxon>Duganella</taxon>
    </lineage>
</organism>
<dbReference type="PROSITE" id="PS51257">
    <property type="entry name" value="PROKAR_LIPOPROTEIN"/>
    <property type="match status" value="1"/>
</dbReference>
<proteinExistence type="predicted"/>
<keyword evidence="2" id="KW-1185">Reference proteome</keyword>
<reference evidence="1 2" key="1">
    <citation type="submission" date="2019-11" db="EMBL/GenBank/DDBJ databases">
        <title>Novel species isolated from a subtropical stream in China.</title>
        <authorList>
            <person name="Lu H."/>
        </authorList>
    </citation>
    <scope>NUCLEOTIDE SEQUENCE [LARGE SCALE GENOMIC DNA]</scope>
    <source>
        <strain evidence="1 2">FT26W</strain>
    </source>
</reference>
<evidence type="ECO:0000313" key="2">
    <source>
        <dbReference type="Proteomes" id="UP000439986"/>
    </source>
</evidence>
<evidence type="ECO:0008006" key="3">
    <source>
        <dbReference type="Google" id="ProtNLM"/>
    </source>
</evidence>
<dbReference type="AlphaFoldDB" id="A0A844CQA9"/>
<protein>
    <recommendedName>
        <fullName evidence="3">Lipoprotein</fullName>
    </recommendedName>
</protein>
<comment type="caution">
    <text evidence="1">The sequence shown here is derived from an EMBL/GenBank/DDBJ whole genome shotgun (WGS) entry which is preliminary data.</text>
</comment>
<dbReference type="Proteomes" id="UP000439986">
    <property type="component" value="Unassembled WGS sequence"/>
</dbReference>
<dbReference type="RefSeq" id="WP_154355943.1">
    <property type="nucleotide sequence ID" value="NZ_WKJL01000001.1"/>
</dbReference>